<proteinExistence type="predicted"/>
<accession>A0A0B7FBK2</accession>
<evidence type="ECO:0000256" key="1">
    <source>
        <dbReference type="SAM" id="MobiDB-lite"/>
    </source>
</evidence>
<feature type="region of interest" description="Disordered" evidence="1">
    <location>
        <begin position="33"/>
        <end position="90"/>
    </location>
</feature>
<protein>
    <submittedName>
        <fullName evidence="2">Uncharacterized protein</fullName>
    </submittedName>
</protein>
<keyword evidence="3" id="KW-1185">Reference proteome</keyword>
<dbReference type="Proteomes" id="UP000059188">
    <property type="component" value="Unassembled WGS sequence"/>
</dbReference>
<reference evidence="2 3" key="1">
    <citation type="submission" date="2014-11" db="EMBL/GenBank/DDBJ databases">
        <authorList>
            <person name="Wibberg Daniel"/>
        </authorList>
    </citation>
    <scope>NUCLEOTIDE SEQUENCE [LARGE SCALE GENOMIC DNA]</scope>
    <source>
        <strain evidence="2">Rhizoctonia solani AG1-IB 7/3/14</strain>
    </source>
</reference>
<evidence type="ECO:0000313" key="3">
    <source>
        <dbReference type="Proteomes" id="UP000059188"/>
    </source>
</evidence>
<dbReference type="EMBL" id="LN679101">
    <property type="protein sequence ID" value="CEL55436.1"/>
    <property type="molecule type" value="Genomic_DNA"/>
</dbReference>
<feature type="compositionally biased region" description="Polar residues" evidence="1">
    <location>
        <begin position="36"/>
        <end position="55"/>
    </location>
</feature>
<organism evidence="2 3">
    <name type="scientific">Thanatephorus cucumeris (strain AG1-IB / isolate 7/3/14)</name>
    <name type="common">Lettuce bottom rot fungus</name>
    <name type="synonym">Rhizoctonia solani</name>
    <dbReference type="NCBI Taxonomy" id="1108050"/>
    <lineage>
        <taxon>Eukaryota</taxon>
        <taxon>Fungi</taxon>
        <taxon>Dikarya</taxon>
        <taxon>Basidiomycota</taxon>
        <taxon>Agaricomycotina</taxon>
        <taxon>Agaricomycetes</taxon>
        <taxon>Cantharellales</taxon>
        <taxon>Ceratobasidiaceae</taxon>
        <taxon>Rhizoctonia</taxon>
        <taxon>Rhizoctonia solani AG-1</taxon>
    </lineage>
</organism>
<name>A0A0B7FBK2_THACB</name>
<evidence type="ECO:0000313" key="2">
    <source>
        <dbReference type="EMBL" id="CEL55436.1"/>
    </source>
</evidence>
<sequence length="90" mass="10118">MAVRTLPCGGDRIAPERMQIFLPGYKSEQGTALVPSVNTPFRQKSETPTSDSSVESGRPYEASHPDRPFTVAHTPYRSHFPTPNHRRLLR</sequence>
<dbReference type="AlphaFoldDB" id="A0A0B7FBK2"/>
<gene>
    <name evidence="2" type="ORF">RSOLAG1IB_01447</name>
</gene>